<dbReference type="InterPro" id="IPR051353">
    <property type="entry name" value="Tobamovirus_resist_UPF0261"/>
</dbReference>
<dbReference type="InterPro" id="IPR008322">
    <property type="entry name" value="UPF0261"/>
</dbReference>
<dbReference type="InterPro" id="IPR056778">
    <property type="entry name" value="UPF0261_C"/>
</dbReference>
<dbReference type="Gene3D" id="3.40.50.12020">
    <property type="entry name" value="Uncharacterised protein family UPF0261, NN domain"/>
    <property type="match status" value="1"/>
</dbReference>
<keyword evidence="4" id="KW-1185">Reference proteome</keyword>
<dbReference type="PANTHER" id="PTHR31862">
    <property type="entry name" value="UPF0261 DOMAIN PROTEIN (AFU_ORTHOLOGUE AFUA_1G10120)"/>
    <property type="match status" value="1"/>
</dbReference>
<dbReference type="Gene3D" id="3.40.50.12030">
    <property type="entry name" value="Uncharacterised protein family UPF0261, NC domain"/>
    <property type="match status" value="1"/>
</dbReference>
<dbReference type="RefSeq" id="WP_131897346.1">
    <property type="nucleotide sequence ID" value="NZ_SMKZ01000028.1"/>
</dbReference>
<dbReference type="Proteomes" id="UP000294739">
    <property type="component" value="Unassembled WGS sequence"/>
</dbReference>
<dbReference type="NCBIfam" id="NF002674">
    <property type="entry name" value="PRK02399.1-2"/>
    <property type="match status" value="1"/>
</dbReference>
<dbReference type="OrthoDB" id="9776369at2"/>
<accession>A0A4R5D614</accession>
<evidence type="ECO:0000313" key="4">
    <source>
        <dbReference type="Proteomes" id="UP000294739"/>
    </source>
</evidence>
<protein>
    <submittedName>
        <fullName evidence="3">UPF0261 family protein</fullName>
    </submittedName>
</protein>
<dbReference type="AlphaFoldDB" id="A0A4R5D614"/>
<gene>
    <name evidence="3" type="ORF">E1269_18890</name>
</gene>
<dbReference type="Pfam" id="PF06792">
    <property type="entry name" value="UPF0261"/>
    <property type="match status" value="1"/>
</dbReference>
<name>A0A4R5D614_9ACTN</name>
<dbReference type="InParanoid" id="A0A4R5D614"/>
<dbReference type="PANTHER" id="PTHR31862:SF1">
    <property type="entry name" value="UPF0261 DOMAIN PROTEIN (AFU_ORTHOLOGUE AFUA_1G10120)"/>
    <property type="match status" value="1"/>
</dbReference>
<evidence type="ECO:0000259" key="2">
    <source>
        <dbReference type="Pfam" id="PF23189"/>
    </source>
</evidence>
<dbReference type="Pfam" id="PF23189">
    <property type="entry name" value="UPF0261_C"/>
    <property type="match status" value="1"/>
</dbReference>
<dbReference type="InterPro" id="IPR044122">
    <property type="entry name" value="UPF0261_N"/>
</dbReference>
<proteinExistence type="predicted"/>
<evidence type="ECO:0000313" key="3">
    <source>
        <dbReference type="EMBL" id="TDE08007.1"/>
    </source>
</evidence>
<dbReference type="PIRSF" id="PIRSF033271">
    <property type="entry name" value="UCP033271"/>
    <property type="match status" value="1"/>
</dbReference>
<evidence type="ECO:0000259" key="1">
    <source>
        <dbReference type="Pfam" id="PF06792"/>
    </source>
</evidence>
<feature type="domain" description="UPF0261" evidence="2">
    <location>
        <begin position="194"/>
        <end position="409"/>
    </location>
</feature>
<dbReference type="EMBL" id="SMKZ01000028">
    <property type="protein sequence ID" value="TDE08007.1"/>
    <property type="molecule type" value="Genomic_DNA"/>
</dbReference>
<reference evidence="3 4" key="1">
    <citation type="submission" date="2019-03" db="EMBL/GenBank/DDBJ databases">
        <title>Draft genome sequences of novel Actinobacteria.</title>
        <authorList>
            <person name="Sahin N."/>
            <person name="Ay H."/>
            <person name="Saygin H."/>
        </authorList>
    </citation>
    <scope>NUCLEOTIDE SEQUENCE [LARGE SCALE GENOMIC DNA]</scope>
    <source>
        <strain evidence="3 4">5K138</strain>
    </source>
</reference>
<sequence>MSGQDERPARTPTVVLLGTLDTKGEEYAYLRDLLTARRCDVLTVDAGVLGEPRWRADVPADEVARAAGHELQELRGLRDRGAAMESMAAGAARVVTRLRQAGRVDAVMAAGGSNAAFLMSAVCAELPVGMPKLLVSTITAGDTRPYVGQSDLTLMYPVVDLGGLNRVSRLVLANAADACAGMAHGPRETTAADRHTVAISMFGVTTACGTTVRELITAAGAEALTFHATGVGGASMEALIRSGHVQAVADMTTTELADDLLGGVCSAGPGRLTAAAEHGVPQVVSLGALDMVNFGPPSTVPAAHGGRLLHRHNPMVTLMRTSAEECAELGRQLAVKLNRATGPSAVLIPTRGFSQISTPGQVFHDPQADAALIDALTASLGPHVYVRRFNTHINDPRLAAAAARILIDWLKAGAS</sequence>
<comment type="caution">
    <text evidence="3">The sequence shown here is derived from an EMBL/GenBank/DDBJ whole genome shotgun (WGS) entry which is preliminary data.</text>
</comment>
<organism evidence="3 4">
    <name type="scientific">Jiangella asiatica</name>
    <dbReference type="NCBI Taxonomy" id="2530372"/>
    <lineage>
        <taxon>Bacteria</taxon>
        <taxon>Bacillati</taxon>
        <taxon>Actinomycetota</taxon>
        <taxon>Actinomycetes</taxon>
        <taxon>Jiangellales</taxon>
        <taxon>Jiangellaceae</taxon>
        <taxon>Jiangella</taxon>
    </lineage>
</organism>
<feature type="domain" description="UPF0261" evidence="1">
    <location>
        <begin position="12"/>
        <end position="185"/>
    </location>
</feature>
<dbReference type="CDD" id="cd15488">
    <property type="entry name" value="Tm-1-like"/>
    <property type="match status" value="1"/>
</dbReference>